<dbReference type="SUPFAM" id="SSF54523">
    <property type="entry name" value="Pili subunits"/>
    <property type="match status" value="1"/>
</dbReference>
<proteinExistence type="predicted"/>
<gene>
    <name evidence="4" type="ORF">B1R32_12718</name>
</gene>
<dbReference type="PANTHER" id="PTHR30093">
    <property type="entry name" value="GENERAL SECRETION PATHWAY PROTEIN G"/>
    <property type="match status" value="1"/>
</dbReference>
<feature type="domain" description="DUF1559" evidence="3">
    <location>
        <begin position="46"/>
        <end position="97"/>
    </location>
</feature>
<dbReference type="PROSITE" id="PS00409">
    <property type="entry name" value="PROKAR_NTER_METHYL"/>
    <property type="match status" value="1"/>
</dbReference>
<dbReference type="InterPro" id="IPR045584">
    <property type="entry name" value="Pilin-like"/>
</dbReference>
<dbReference type="NCBIfam" id="TIGR02532">
    <property type="entry name" value="IV_pilin_GFxxxE"/>
    <property type="match status" value="1"/>
</dbReference>
<dbReference type="EMBL" id="NIGF01000027">
    <property type="protein sequence ID" value="PQV62606.1"/>
    <property type="molecule type" value="Genomic_DNA"/>
</dbReference>
<protein>
    <submittedName>
        <fullName evidence="4">Prepilin-type cleavage/methylation domain-containing protein</fullName>
    </submittedName>
</protein>
<feature type="region of interest" description="Disordered" evidence="1">
    <location>
        <begin position="189"/>
        <end position="219"/>
    </location>
</feature>
<feature type="compositionally biased region" description="Polar residues" evidence="1">
    <location>
        <begin position="192"/>
        <end position="201"/>
    </location>
</feature>
<evidence type="ECO:0000313" key="5">
    <source>
        <dbReference type="Proteomes" id="UP000237684"/>
    </source>
</evidence>
<keyword evidence="5" id="KW-1185">Reference proteome</keyword>
<accession>A0A2S8SP95</accession>
<evidence type="ECO:0000259" key="3">
    <source>
        <dbReference type="Pfam" id="PF07596"/>
    </source>
</evidence>
<dbReference type="InParanoid" id="A0A2S8SP95"/>
<reference evidence="4 5" key="1">
    <citation type="journal article" date="2018" name="Syst. Appl. Microbiol.">
        <title>Abditibacterium utsteinense sp. nov., the first cultivated member of candidate phylum FBP, isolated from ice-free Antarctic soil samples.</title>
        <authorList>
            <person name="Tahon G."/>
            <person name="Tytgat B."/>
            <person name="Lebbe L."/>
            <person name="Carlier A."/>
            <person name="Willems A."/>
        </authorList>
    </citation>
    <scope>NUCLEOTIDE SEQUENCE [LARGE SCALE GENOMIC DNA]</scope>
    <source>
        <strain evidence="4 5">LMG 29911</strain>
    </source>
</reference>
<dbReference type="Proteomes" id="UP000237684">
    <property type="component" value="Unassembled WGS sequence"/>
</dbReference>
<dbReference type="AlphaFoldDB" id="A0A2S8SP95"/>
<keyword evidence="2" id="KW-0812">Transmembrane</keyword>
<keyword evidence="2" id="KW-1133">Transmembrane helix</keyword>
<evidence type="ECO:0000256" key="1">
    <source>
        <dbReference type="SAM" id="MobiDB-lite"/>
    </source>
</evidence>
<keyword evidence="2" id="KW-0472">Membrane</keyword>
<dbReference type="Pfam" id="PF07596">
    <property type="entry name" value="SBP_bac_10"/>
    <property type="match status" value="1"/>
</dbReference>
<feature type="transmembrane region" description="Helical" evidence="2">
    <location>
        <begin position="21"/>
        <end position="44"/>
    </location>
</feature>
<dbReference type="Gene3D" id="3.30.700.10">
    <property type="entry name" value="Glycoprotein, Type 4 Pilin"/>
    <property type="match status" value="1"/>
</dbReference>
<organism evidence="4 5">
    <name type="scientific">Abditibacterium utsteinense</name>
    <dbReference type="NCBI Taxonomy" id="1960156"/>
    <lineage>
        <taxon>Bacteria</taxon>
        <taxon>Pseudomonadati</taxon>
        <taxon>Abditibacteriota</taxon>
        <taxon>Abditibacteriia</taxon>
        <taxon>Abditibacteriales</taxon>
        <taxon>Abditibacteriaceae</taxon>
        <taxon>Abditibacterium</taxon>
    </lineage>
</organism>
<dbReference type="InterPro" id="IPR011453">
    <property type="entry name" value="DUF1559"/>
</dbReference>
<comment type="caution">
    <text evidence="4">The sequence shown here is derived from an EMBL/GenBank/DDBJ whole genome shotgun (WGS) entry which is preliminary data.</text>
</comment>
<dbReference type="Pfam" id="PF07963">
    <property type="entry name" value="N_methyl"/>
    <property type="match status" value="1"/>
</dbReference>
<dbReference type="InterPro" id="IPR012902">
    <property type="entry name" value="N_methyl_site"/>
</dbReference>
<evidence type="ECO:0000313" key="4">
    <source>
        <dbReference type="EMBL" id="PQV62606.1"/>
    </source>
</evidence>
<sequence length="268" mass="29268">MSTPVQQKMIMPSSRSTRTGFTLIELLVVIAIIAILAAILFPVFGRARENARRSSCQSNLKQIGLAMMQYAQDYDEHVSAAGTGDKPWDGLISPYLGFKVTGEGPNQGSAMILRCPSDSIVRPSTAQNPGSPTRSYAMPITPWGHDNPGGSLYFGRNVNNNPILSDTGRSMSEFVTPATTLMIVEQPDKDNTVGNRYNNHSRGPISNGDGGRQDSQMRGKTNHFDGWNYLFVDGHVKWLKPDATRQGANGCVADGNNPWCGMWTIEDD</sequence>
<name>A0A2S8SP95_9BACT</name>
<dbReference type="RefSeq" id="WP_170065541.1">
    <property type="nucleotide sequence ID" value="NZ_NIGF01000027.1"/>
</dbReference>
<evidence type="ECO:0000256" key="2">
    <source>
        <dbReference type="SAM" id="Phobius"/>
    </source>
</evidence>